<dbReference type="RefSeq" id="WP_126693039.1">
    <property type="nucleotide sequence ID" value="NZ_RXOF01000005.1"/>
</dbReference>
<evidence type="ECO:0000313" key="2">
    <source>
        <dbReference type="Proteomes" id="UP000282184"/>
    </source>
</evidence>
<name>A0A431U338_9BACT</name>
<protein>
    <submittedName>
        <fullName evidence="1">Uncharacterized protein</fullName>
    </submittedName>
</protein>
<gene>
    <name evidence="1" type="ORF">EJV47_10110</name>
</gene>
<organism evidence="1 2">
    <name type="scientific">Hymenobacter gummosus</name>
    <dbReference type="NCBI Taxonomy" id="1776032"/>
    <lineage>
        <taxon>Bacteria</taxon>
        <taxon>Pseudomonadati</taxon>
        <taxon>Bacteroidota</taxon>
        <taxon>Cytophagia</taxon>
        <taxon>Cytophagales</taxon>
        <taxon>Hymenobacteraceae</taxon>
        <taxon>Hymenobacter</taxon>
    </lineage>
</organism>
<dbReference type="Proteomes" id="UP000282184">
    <property type="component" value="Unassembled WGS sequence"/>
</dbReference>
<proteinExistence type="predicted"/>
<reference evidence="1 2" key="1">
    <citation type="submission" date="2018-12" db="EMBL/GenBank/DDBJ databases">
        <title>Hymenobacter gummosus sp. nov., isolated from a spring.</title>
        <authorList>
            <person name="Nie L."/>
        </authorList>
    </citation>
    <scope>NUCLEOTIDE SEQUENCE [LARGE SCALE GENOMIC DNA]</scope>
    <source>
        <strain evidence="1 2">KCTC 52166</strain>
    </source>
</reference>
<dbReference type="AlphaFoldDB" id="A0A431U338"/>
<sequence length="116" mass="13319">MAMQHRGEIVAEAVRKSGIKLSQLHRALGISRPTLYRRFEDPNLSFDFIKRVGALIHYDFAVDFKELAAPVSIAAEPIIPYQLTSLEDCKDQLLYVYGLYTDMIQRYNALLANREE</sequence>
<accession>A0A431U338</accession>
<comment type="caution">
    <text evidence="1">The sequence shown here is derived from an EMBL/GenBank/DDBJ whole genome shotgun (WGS) entry which is preliminary data.</text>
</comment>
<evidence type="ECO:0000313" key="1">
    <source>
        <dbReference type="EMBL" id="RTQ49988.1"/>
    </source>
</evidence>
<keyword evidence="2" id="KW-1185">Reference proteome</keyword>
<dbReference type="OrthoDB" id="981159at2"/>
<dbReference type="EMBL" id="RXOF01000005">
    <property type="protein sequence ID" value="RTQ49988.1"/>
    <property type="molecule type" value="Genomic_DNA"/>
</dbReference>